<proteinExistence type="predicted"/>
<sequence length="320" mass="35185">MKSSRKIITIIASCMIVIGILLAVIGLSAGARFSITNTLDGFKVLGPEDRKIEEFPLSAFTNIKGDLTDADIEIIPSNEYKLKIERQKSTKITHEVENDTLVLEDNDSKSSPKLFLNLTFSSIPETVIKIYVPKETKFSDVSLVNKFGDTRLDGVITDKLKIDSNDGDIVLNDVQANELNIENGFGDITSSKVTTKVLNIDMNDGDAIFDTINAASTVLNNKFGDITFRNFTSEGLTMKSNDGDIEIQGMLLGNSTIHSSFGDVNLKLLNKKSDLSYNIRNKFGDITVNDNQFETKATNTTNSQNKLDITSNDGDVDVTF</sequence>
<keyword evidence="1" id="KW-1133">Transmembrane helix</keyword>
<name>A0A5B8ZAR6_CYTDA</name>
<evidence type="ECO:0000313" key="3">
    <source>
        <dbReference type="EMBL" id="QED49353.1"/>
    </source>
</evidence>
<keyword evidence="4" id="KW-1185">Reference proteome</keyword>
<dbReference type="STRING" id="1742359.GCA_001439625_03520"/>
<keyword evidence="1" id="KW-0472">Membrane</keyword>
<accession>A0A5B8ZAR6</accession>
<gene>
    <name evidence="3" type="ORF">FSZ17_19965</name>
</gene>
<evidence type="ECO:0000256" key="1">
    <source>
        <dbReference type="SAM" id="Phobius"/>
    </source>
</evidence>
<organism evidence="3 4">
    <name type="scientific">Cytobacillus dafuensis</name>
    <name type="common">Bacillus dafuensis</name>
    <dbReference type="NCBI Taxonomy" id="1742359"/>
    <lineage>
        <taxon>Bacteria</taxon>
        <taxon>Bacillati</taxon>
        <taxon>Bacillota</taxon>
        <taxon>Bacilli</taxon>
        <taxon>Bacillales</taxon>
        <taxon>Bacillaceae</taxon>
        <taxon>Cytobacillus</taxon>
    </lineage>
</organism>
<protein>
    <submittedName>
        <fullName evidence="3">DUF4097 domain-containing protein</fullName>
    </submittedName>
</protein>
<dbReference type="RefSeq" id="WP_057773635.1">
    <property type="nucleotide sequence ID" value="NZ_CP042593.1"/>
</dbReference>
<dbReference type="EMBL" id="CP042593">
    <property type="protein sequence ID" value="QED49353.1"/>
    <property type="molecule type" value="Genomic_DNA"/>
</dbReference>
<feature type="transmembrane region" description="Helical" evidence="1">
    <location>
        <begin position="7"/>
        <end position="29"/>
    </location>
</feature>
<dbReference type="InterPro" id="IPR025164">
    <property type="entry name" value="Toastrack_DUF4097"/>
</dbReference>
<dbReference type="AlphaFoldDB" id="A0A5B8ZAR6"/>
<evidence type="ECO:0000313" key="4">
    <source>
        <dbReference type="Proteomes" id="UP000321555"/>
    </source>
</evidence>
<dbReference type="Pfam" id="PF13349">
    <property type="entry name" value="DUF4097"/>
    <property type="match status" value="1"/>
</dbReference>
<evidence type="ECO:0000259" key="2">
    <source>
        <dbReference type="Pfam" id="PF13349"/>
    </source>
</evidence>
<feature type="domain" description="DUF4097" evidence="2">
    <location>
        <begin position="62"/>
        <end position="318"/>
    </location>
</feature>
<dbReference type="KEGG" id="bda:FSZ17_19965"/>
<reference evidence="4" key="1">
    <citation type="submission" date="2019-08" db="EMBL/GenBank/DDBJ databases">
        <authorList>
            <person name="Zheng X."/>
        </authorList>
    </citation>
    <scope>NUCLEOTIDE SEQUENCE [LARGE SCALE GENOMIC DNA]</scope>
    <source>
        <strain evidence="4">FJAT-25496</strain>
    </source>
</reference>
<dbReference type="OrthoDB" id="2848007at2"/>
<dbReference type="Proteomes" id="UP000321555">
    <property type="component" value="Chromosome"/>
</dbReference>
<keyword evidence="1" id="KW-0812">Transmembrane</keyword>